<reference evidence="2 3" key="1">
    <citation type="submission" date="2016-07" db="EMBL/GenBank/DDBJ databases">
        <title>Disparate Historic Effective Population Sizes Predicted by Modern Levels of Genome Diversity for the Scaled Quail (Callipepla squamata) and the Northern Bobwhite (Colinus virginianus): Inferences from First and Second Generation Draft Genome Assemblies for Sympatric New World Quail.</title>
        <authorList>
            <person name="Oldeschulte D.L."/>
            <person name="Halley Y.A."/>
            <person name="Bhattarai E.K."/>
            <person name="Brashear W.A."/>
            <person name="Hill J."/>
            <person name="Metz R.P."/>
            <person name="Johnson C.D."/>
            <person name="Rollins D."/>
            <person name="Peterson M.J."/>
            <person name="Bickhart D.M."/>
            <person name="Decker J.E."/>
            <person name="Seabury C.M."/>
        </authorList>
    </citation>
    <scope>NUCLEOTIDE SEQUENCE [LARGE SCALE GENOMIC DNA]</scope>
    <source>
        <strain evidence="2 3">Texas</strain>
        <tissue evidence="2">Leg muscle</tissue>
    </source>
</reference>
<feature type="compositionally biased region" description="Polar residues" evidence="1">
    <location>
        <begin position="36"/>
        <end position="57"/>
    </location>
</feature>
<feature type="region of interest" description="Disordered" evidence="1">
    <location>
        <begin position="329"/>
        <end position="352"/>
    </location>
</feature>
<feature type="compositionally biased region" description="Polar residues" evidence="1">
    <location>
        <begin position="64"/>
        <end position="74"/>
    </location>
</feature>
<accession>A0A226NP64</accession>
<keyword evidence="3" id="KW-1185">Reference proteome</keyword>
<evidence type="ECO:0008006" key="4">
    <source>
        <dbReference type="Google" id="ProtNLM"/>
    </source>
</evidence>
<dbReference type="Proteomes" id="UP000198323">
    <property type="component" value="Unassembled WGS sequence"/>
</dbReference>
<feature type="region of interest" description="Disordered" evidence="1">
    <location>
        <begin position="183"/>
        <end position="233"/>
    </location>
</feature>
<gene>
    <name evidence="2" type="ORF">ASZ78_011354</name>
</gene>
<protein>
    <recommendedName>
        <fullName evidence="4">Ig-like domain-containing protein</fullName>
    </recommendedName>
</protein>
<dbReference type="AlphaFoldDB" id="A0A226NP64"/>
<dbReference type="EMBL" id="MCFN01000003">
    <property type="protein sequence ID" value="OXB69234.1"/>
    <property type="molecule type" value="Genomic_DNA"/>
</dbReference>
<evidence type="ECO:0000313" key="3">
    <source>
        <dbReference type="Proteomes" id="UP000198323"/>
    </source>
</evidence>
<comment type="caution">
    <text evidence="2">The sequence shown here is derived from an EMBL/GenBank/DDBJ whole genome shotgun (WGS) entry which is preliminary data.</text>
</comment>
<organism evidence="2 3">
    <name type="scientific">Callipepla squamata</name>
    <name type="common">Scaled quail</name>
    <dbReference type="NCBI Taxonomy" id="9009"/>
    <lineage>
        <taxon>Eukaryota</taxon>
        <taxon>Metazoa</taxon>
        <taxon>Chordata</taxon>
        <taxon>Craniata</taxon>
        <taxon>Vertebrata</taxon>
        <taxon>Euteleostomi</taxon>
        <taxon>Archelosauria</taxon>
        <taxon>Archosauria</taxon>
        <taxon>Dinosauria</taxon>
        <taxon>Saurischia</taxon>
        <taxon>Theropoda</taxon>
        <taxon>Coelurosauria</taxon>
        <taxon>Aves</taxon>
        <taxon>Neognathae</taxon>
        <taxon>Galloanserae</taxon>
        <taxon>Galliformes</taxon>
        <taxon>Odontophoridae</taxon>
        <taxon>Callipepla</taxon>
    </lineage>
</organism>
<sequence length="392" mass="42673">MKKIWVKKRFQKTGHSRRFGRFTHDSETGEDEPSDPQVTQRSELQDETAFSTPTGGSDTLVDASMNTTPTSVLALSQAEERSSWSGSQQTVVEKESDANLPVRGPYLRPTAWQPQGTPRQANAPSPRGAEVRHLGVEPLVRASRANLVGTSWGSEDSLSVASDPYGSAFSLYRGRALSLHVTSSVPADYQDTVPEEYEEKIKKPKSQGSTQDSRPPTPMSDASGRISVRASPKLKAASFDERGKFAGRVQDIEHKFSEELSRIKRTPPAVRTPRGLAMTRKHLALSSVALQDGGGEVRKREQWMAPGAASEGLAARLAVPHGLYRRPEVSTETKVAEKKEKLESSDDSYVSAGEDPLEAPIFEIPIQDTAVAVGTEVLLKCIVTANPQPEGE</sequence>
<name>A0A226NP64_CALSU</name>
<proteinExistence type="predicted"/>
<feature type="compositionally biased region" description="Basic residues" evidence="1">
    <location>
        <begin position="12"/>
        <end position="21"/>
    </location>
</feature>
<dbReference type="STRING" id="9009.A0A226NP64"/>
<feature type="compositionally biased region" description="Polar residues" evidence="1">
    <location>
        <begin position="112"/>
        <end position="123"/>
    </location>
</feature>
<dbReference type="OrthoDB" id="2570713at2759"/>
<feature type="compositionally biased region" description="Basic and acidic residues" evidence="1">
    <location>
        <begin position="329"/>
        <end position="344"/>
    </location>
</feature>
<evidence type="ECO:0000313" key="2">
    <source>
        <dbReference type="EMBL" id="OXB69234.1"/>
    </source>
</evidence>
<evidence type="ECO:0000256" key="1">
    <source>
        <dbReference type="SAM" id="MobiDB-lite"/>
    </source>
</evidence>
<feature type="region of interest" description="Disordered" evidence="1">
    <location>
        <begin position="12"/>
        <end position="132"/>
    </location>
</feature>